<dbReference type="AlphaFoldDB" id="A0A8I3ADM4"/>
<dbReference type="Proteomes" id="UP000683000">
    <property type="component" value="Unassembled WGS sequence"/>
</dbReference>
<feature type="compositionally biased region" description="Polar residues" evidence="3">
    <location>
        <begin position="130"/>
        <end position="139"/>
    </location>
</feature>
<dbReference type="SUPFAM" id="SSF54928">
    <property type="entry name" value="RNA-binding domain, RBD"/>
    <property type="match status" value="1"/>
</dbReference>
<feature type="region of interest" description="Disordered" evidence="3">
    <location>
        <begin position="656"/>
        <end position="706"/>
    </location>
</feature>
<dbReference type="PANTHER" id="PTHR10501">
    <property type="entry name" value="U1 SMALL NUCLEAR RIBONUCLEOPROTEIN A/U2 SMALL NUCLEAR RIBONUCLEOPROTEIN B"/>
    <property type="match status" value="1"/>
</dbReference>
<evidence type="ECO:0000259" key="4">
    <source>
        <dbReference type="PROSITE" id="PS50102"/>
    </source>
</evidence>
<evidence type="ECO:0000313" key="6">
    <source>
        <dbReference type="Proteomes" id="UP000683000"/>
    </source>
</evidence>
<feature type="compositionally biased region" description="Low complexity" evidence="3">
    <location>
        <begin position="1092"/>
        <end position="1103"/>
    </location>
</feature>
<feature type="compositionally biased region" description="Low complexity" evidence="3">
    <location>
        <begin position="815"/>
        <end position="846"/>
    </location>
</feature>
<dbReference type="SMART" id="SM00360">
    <property type="entry name" value="RRM"/>
    <property type="match status" value="2"/>
</dbReference>
<dbReference type="EMBL" id="JAGFBS010000006">
    <property type="protein sequence ID" value="KAG6378605.1"/>
    <property type="molecule type" value="Genomic_DNA"/>
</dbReference>
<name>A0A8I3ADM4_9AGAM</name>
<feature type="region of interest" description="Disordered" evidence="3">
    <location>
        <begin position="720"/>
        <end position="858"/>
    </location>
</feature>
<dbReference type="Gene3D" id="3.30.70.330">
    <property type="match status" value="2"/>
</dbReference>
<evidence type="ECO:0000313" key="5">
    <source>
        <dbReference type="EMBL" id="KAG6378605.1"/>
    </source>
</evidence>
<feature type="compositionally biased region" description="Low complexity" evidence="3">
    <location>
        <begin position="172"/>
        <end position="187"/>
    </location>
</feature>
<dbReference type="Pfam" id="PF00076">
    <property type="entry name" value="RRM_1"/>
    <property type="match status" value="1"/>
</dbReference>
<organism evidence="5 6">
    <name type="scientific">Boletus reticuloceps</name>
    <dbReference type="NCBI Taxonomy" id="495285"/>
    <lineage>
        <taxon>Eukaryota</taxon>
        <taxon>Fungi</taxon>
        <taxon>Dikarya</taxon>
        <taxon>Basidiomycota</taxon>
        <taxon>Agaricomycotina</taxon>
        <taxon>Agaricomycetes</taxon>
        <taxon>Agaricomycetidae</taxon>
        <taxon>Boletales</taxon>
        <taxon>Boletineae</taxon>
        <taxon>Boletaceae</taxon>
        <taxon>Boletoideae</taxon>
        <taxon>Boletus</taxon>
    </lineage>
</organism>
<feature type="domain" description="RRM" evidence="4">
    <location>
        <begin position="866"/>
        <end position="953"/>
    </location>
</feature>
<feature type="compositionally biased region" description="Pro residues" evidence="3">
    <location>
        <begin position="1011"/>
        <end position="1034"/>
    </location>
</feature>
<evidence type="ECO:0000256" key="3">
    <source>
        <dbReference type="SAM" id="MobiDB-lite"/>
    </source>
</evidence>
<comment type="caution">
    <text evidence="5">The sequence shown here is derived from an EMBL/GenBank/DDBJ whole genome shotgun (WGS) entry which is preliminary data.</text>
</comment>
<feature type="compositionally biased region" description="Low complexity" evidence="3">
    <location>
        <begin position="1069"/>
        <end position="1078"/>
    </location>
</feature>
<feature type="region of interest" description="Disordered" evidence="3">
    <location>
        <begin position="125"/>
        <end position="202"/>
    </location>
</feature>
<dbReference type="FunFam" id="3.30.70.330:FF:000428">
    <property type="entry name" value="Related to WHI3-involved in regulation of cell size"/>
    <property type="match status" value="1"/>
</dbReference>
<keyword evidence="6" id="KW-1185">Reference proteome</keyword>
<evidence type="ECO:0000256" key="1">
    <source>
        <dbReference type="ARBA" id="ARBA00022884"/>
    </source>
</evidence>
<keyword evidence="1 2" id="KW-0694">RNA-binding</keyword>
<feature type="compositionally biased region" description="Polar residues" evidence="3">
    <location>
        <begin position="802"/>
        <end position="814"/>
    </location>
</feature>
<feature type="compositionally biased region" description="Low complexity" evidence="3">
    <location>
        <begin position="777"/>
        <end position="791"/>
    </location>
</feature>
<dbReference type="OrthoDB" id="431169at2759"/>
<feature type="compositionally biased region" description="Polar residues" evidence="3">
    <location>
        <begin position="146"/>
        <end position="166"/>
    </location>
</feature>
<reference evidence="5" key="1">
    <citation type="submission" date="2021-03" db="EMBL/GenBank/DDBJ databases">
        <title>Evolutionary innovations through gain and loss of genes in the ectomycorrhizal Boletales.</title>
        <authorList>
            <person name="Wu G."/>
            <person name="Miyauchi S."/>
            <person name="Morin E."/>
            <person name="Yang Z.-L."/>
            <person name="Xu J."/>
            <person name="Martin F.M."/>
        </authorList>
    </citation>
    <scope>NUCLEOTIDE SEQUENCE</scope>
    <source>
        <strain evidence="5">BR01</strain>
    </source>
</reference>
<feature type="compositionally biased region" description="Low complexity" evidence="3">
    <location>
        <begin position="656"/>
        <end position="669"/>
    </location>
</feature>
<gene>
    <name evidence="5" type="ORF">JVT61DRAFT_12872</name>
</gene>
<dbReference type="InterPro" id="IPR035979">
    <property type="entry name" value="RBD_domain_sf"/>
</dbReference>
<protein>
    <recommendedName>
        <fullName evidence="4">RRM domain-containing protein</fullName>
    </recommendedName>
</protein>
<dbReference type="InterPro" id="IPR000504">
    <property type="entry name" value="RRM_dom"/>
</dbReference>
<feature type="compositionally biased region" description="Polar residues" evidence="3">
    <location>
        <begin position="1037"/>
        <end position="1048"/>
    </location>
</feature>
<dbReference type="PROSITE" id="PS50102">
    <property type="entry name" value="RRM"/>
    <property type="match status" value="1"/>
</dbReference>
<dbReference type="InterPro" id="IPR012677">
    <property type="entry name" value="Nucleotide-bd_a/b_plait_sf"/>
</dbReference>
<evidence type="ECO:0000256" key="2">
    <source>
        <dbReference type="PROSITE-ProRule" id="PRU00176"/>
    </source>
</evidence>
<feature type="region of interest" description="Disordered" evidence="3">
    <location>
        <begin position="1069"/>
        <end position="1126"/>
    </location>
</feature>
<accession>A0A8I3ADM4</accession>
<feature type="region of interest" description="Disordered" evidence="3">
    <location>
        <begin position="1004"/>
        <end position="1052"/>
    </location>
</feature>
<feature type="compositionally biased region" description="Polar residues" evidence="3">
    <location>
        <begin position="1"/>
        <end position="17"/>
    </location>
</feature>
<sequence>MSQSASNTDPGATSPETQFPLPFGRSDSPFSIDYNTNHTPNDILHRPSQVPQNTDGNHQHQISESAFAQGGGHPVYNSNINFHLSDYLSESEHLSLKMPPHGTKSPGDFGAGPFRSSFSAYNGINGAHTPHSSSGNPLPSSFRVRQVNTSSAASHSFTGASESFTNHPLGIQHQLSQQSQQGSSMSSGFESRGIDFGSSPPLAGKVSQQFALDPFLQSHAAKTQIHDSFHPLSHSNSVGQVPYMNGMHIQSQTPYGPHLQSSGGVSGAAVGTARGLGTSTQLNAATEPQGGNSQQEEISTIFVVGFPDDMQEREFQNMFTFSSGFEAATLKIPNKEYTAYGSSGGTPSGLPLRGSSSYSSYFNSGPNDPYNIVTVNQGGVVVDNGRDGPTTSWPPLPVPLDEPNHFQGPGSQPPRKQIIGFAKFRTRQEALEARDMLQGRRVDIEKGAVLKAEMAKKNLHTKRGVGIGSNSSGGGSISLGNNLNALAGLNGGIGGLSALGSLGVTPDTLAGLAAGINLNSTVNMNALTSLSGGDSLIARERELNALSAVGYNNLSSGWREGRLGDSSEEERERDRDRDRERRREALVGLNLGIGISGRGARERVLADEEERERLRRKDFKAVQGEAVRMLSGNSAVYDAFHPTPSLSRSVQTSILSPSGADAASSGPNSMLGNGFGGIIAQTPGRDDSGPREIVGPWDQPSPRERDSAYSALTSLYGNRKATVVPSPASPRDTSPPKPSVPFSPSLNDEDGMLPPHRSGILRSAQAFTSAADEPAVSRPSAPPSSTTSSTSGLDDSGPVPLTVSTSGQVSTGDTSPQLPSPASHASSANSSSVGGLAASSSSGGVPNTVGSVGPRNALVDQNPPINTLYVGNLPTSPVGAGYPANYLEDSLRDLFSRRPGYRKLCFRQKSNGPMCFVEFEDVHYATKALNELYGSSLGGLVKNGGIRLSYSKNPLGVRTPTTMGTGTPLQQNSIHSSVASPFQVDAFQFRQGFDGDSGVMNIRRDNSNATSPPPPTFGYARSPPPPRFVSPPPSGSFNMVSSPTNGTTLPRGPHAYGISLSGTGGGFSPFGLPLSSPPDQSSTLPPSHSMIPDHPSSDVPSPHGHTQHFPHRALSPSSTVEAARAG</sequence>
<dbReference type="GO" id="GO:0003723">
    <property type="term" value="F:RNA binding"/>
    <property type="evidence" value="ECO:0007669"/>
    <property type="project" value="UniProtKB-UniRule"/>
</dbReference>
<feature type="region of interest" description="Disordered" evidence="3">
    <location>
        <begin position="1"/>
        <end position="39"/>
    </location>
</feature>
<proteinExistence type="predicted"/>
<feature type="region of interest" description="Disordered" evidence="3">
    <location>
        <begin position="559"/>
        <end position="580"/>
    </location>
</feature>